<dbReference type="PROSITE" id="PS00455">
    <property type="entry name" value="AMP_BINDING"/>
    <property type="match status" value="1"/>
</dbReference>
<dbReference type="Pfam" id="PF00501">
    <property type="entry name" value="AMP-binding"/>
    <property type="match status" value="1"/>
</dbReference>
<dbReference type="SUPFAM" id="SSF47336">
    <property type="entry name" value="ACP-like"/>
    <property type="match status" value="3"/>
</dbReference>
<comment type="pathway">
    <text evidence="4">Antibiotic biosynthesis; bacillaene biosynthesis.</text>
</comment>
<evidence type="ECO:0000256" key="1">
    <source>
        <dbReference type="ARBA" id="ARBA00001957"/>
    </source>
</evidence>
<dbReference type="PANTHER" id="PTHR43775:SF37">
    <property type="entry name" value="SI:DKEY-61P9.11"/>
    <property type="match status" value="1"/>
</dbReference>
<evidence type="ECO:0000256" key="2">
    <source>
        <dbReference type="ARBA" id="ARBA00003299"/>
    </source>
</evidence>
<dbReference type="Pfam" id="PF02801">
    <property type="entry name" value="Ketoacyl-synt_C"/>
    <property type="match status" value="3"/>
</dbReference>
<feature type="region of interest" description="C-terminal hotdog fold" evidence="11">
    <location>
        <begin position="3417"/>
        <end position="3557"/>
    </location>
</feature>
<keyword evidence="16" id="KW-0012">Acyltransferase</keyword>
<comment type="similarity">
    <text evidence="5">Belongs to the ATP-dependent AMP-binding enzyme family.</text>
</comment>
<dbReference type="SUPFAM" id="SSF53901">
    <property type="entry name" value="Thiolase-like"/>
    <property type="match status" value="3"/>
</dbReference>
<evidence type="ECO:0000256" key="5">
    <source>
        <dbReference type="ARBA" id="ARBA00006432"/>
    </source>
</evidence>
<feature type="region of interest" description="N-terminal hotdog fold" evidence="11">
    <location>
        <begin position="1752"/>
        <end position="1878"/>
    </location>
</feature>
<sequence length="5078" mass="571486">MRRKEILTAFKKGELTAIEVKEKLYKLKKQPFQNPLSEGQKGLWMLQKVLPEMSSYNIPLCFRVFEKVNIDKFKKACHFVLEEHPILTSVIEEDSDGVPYQTIESSRPLTFQQEDISNLKCSEILSYLREKAKEPFCLENGSLMRVHLLFRSEAEYIVLITIHHIVFDGASSVLLMTTLLNAYQELAKDRNPIPNSSLASYYDFIEWEHKMLISKEGEEHRSYWRQQLSGNLPILEIPADRPRFSSRSDIGETYTNLLTPELSKKIKSFAQSQHLNSSIVFLGIFKLLLHRYTGQEDIIVGMPTMGRIQEGFDSLIGYFVNMIPMRSQVEGTKSFSKFIRELQVTVVDGLDHAYPFPSLVRDLNIPRTSLNAPIFQVAFLYQNFLHPTGLKEWQSKLPIEFVEGIHQEGEYEFGLEVYEQEERFVLTIKYNSDLFDLSTITRMMGHYAKLTEEIIDDPSVALEEYSLLSKEEEITLTDWNETHADYPSDKCFHELFEKQAQKTPNTIAVVYEEGCLTYKELDERSSQMAIYLQKLGVFPDCLVGICVERSLEMIVGLLAILKAGGAYVPLDPHYPKERLEYMLQDSKASFLLTQSKLLGKISPLIEGNIKTIVLDKDRHEIEQEVKVEDTLKREVQSNHLAYVIYTSGSTGKPKGVMIPHRALTNFLISMGDRPGIHSQDRLLAVTTYCFDIAGLEFYLPLINGAQCYICSSEKAKDVEKLKREIQRNKPTIMQATPVTWTMLFHAGWKNEERVKILCGGEALPERLKQYFIDTNSDAWNMFGPTETTIWSTVQHIKKEESITIGKPIANTKIYILDNNGKSTPIGIPGELCIAGDGLARGYLNKPVLTAEKFIPNPFNLVTQLYKTGDLARWLADGNIEFLGRNDQQVKIRGFRIELGEIESQLKNHPEIQESVVIVNEQEGIKQLIAYYVRTNPGRDKASLSLPKLREYLKSNLPDYMIPVLFVEVDSIPLTPNGKIDRKDLMNRKIVLTGTKKTFSPPSEIEEKILEIWKAVLHNDNINIEDGFFEVGGDSLLAVAVAERIKKKLKCDFNVTTLFEYTNIKSISKYIAENKDTIAVSYDRENRNSGNDNLDNSEIGHNKKNRKSSYPEYYQDSLAIIGISCHFPGAKDHFEFWHNLREGKESVKFFSQGELRNLNIPEEIIQDPNYIPVQSTIEGKDLFDPAFFNISPKDAAAMDPQFRLLLLHSWKAIEDAGYIPRKIPETSVFMTASSSIYQALLLNSKSEENNILMNSDEYVSWILAQGGTIPTMISYKLGLKGPSFFVQSNCSSSLVALYSAYQSLRSDEAKYALVGGANIFPSSNLGYVYQPGLNFSSDGHIKAFDASADGMLSGEGAAVIVLKKAVDAIEDGDHIYALLRGIGLNNDGSDKVGFYAPSIKGQAEVIRKVLNSTQINPDSISYMEAHGTGTKLGDPIEHTALSDIYKQYTTKKQFCGIGSVKTNIGHLDAAAGLAGCIKVALSLYHNEIPPTINFKKPNPNIDFTDSPFYVVNKIKKLEKNSSPYRAALSSFGIGGTNTHAIFEQYTSVEKPEYLNRQLYNDNIFYMLPISAKNNDRLKDYAQNLLSFLKEPRNHNDDKFVEAAAYHDINLADLAYTFQVGREEMENRLIFVFNNKNELIQKLEEFIDGRENIDGCFRGEVKQAKDSIQLFKKDDEFEELIHKWITKGKVRKIAELWSKGLCIDWELLYLDAKPHRISVTTYPFAKERFWISKIKAESISGISANTPAMMGCLHPLLHQNTSNLSEQRFSSTFTGQELFWANHVVKGQRVLPEVAYLEMVRAAVEQATKNLEEVKTGIRLKNVIWDRPIVLGDKPVQLHIGLFPEDKGEIAYEIYSQSEESSGEIVVYNQGSAALFSSTKDAETLDVKALQVKCKQNVLSSTQCYEAYRKMGISYGAEYQGIEKIYVGLGQVLAKLKLPSSVAATQDQFVLHPSLVDSAVQASLGLMMSSDNLNFVRPLTLKEIEILGNCTFTMWALLRFSDGSKAVNKTPKFDIDLCDDQGKICVRVKEMELHENTEKVITASLEPRPQNVMTPKIQEDFEMMTFEEILQEEALSKRAPVQIKTIVCFLSNLRNQQAIVEAIRTLEQQTNVLFISQGTTYQKHSQEAYTISRSDKKTYEQAFQSIREEYGEVDAVLYLWPLEDSIYIQDYSVIVYMLQSIAAVKLKAKQVLLGAQFENGLERCYLDSWIGFERSLRLVLPNTQVAVMYQESGGQKQESFIKDWMKKIWSELQTKKLQSVCYQKGKRHVYQIKATTLQMGNCLLQTGGTYLITGGCGGLGFLFAKHFAKTKPVNLILTGRSPMDEKKQNKIKEIEELGSQVLYLQADTCNVSNMKAVLIQAKEKFGKIDGVLHAAGLADSQSIFEKDMEDFKKIVEPKIKGTLVLDEVLQTEALHFICYFSSSSAILGDFGSCDYAIGNRFQTAYAFYRNVEQRQGKTLVINWPLWRDGGMGVGEEENSKMYLKSSSQRYLEAEEGVLLFDQLLAQTNTQHLILVGNRSKVYRFLELTQDQSSMPPTISLTSSGKGRRMEMKGLSFEQCLEWDLKEHISQLLKISRDKLDREDNLADFGFDSISLAQFANLLTNHYGIEITPALFFGHSTIEKLIQYFFAGYQETMQLFYQESTVLPEAAQEVLAVTLTSRRQEFKKIRIAMENTPQSMQEPIAIIGMSGRFPQASTIDEMWKILADGKDVIQDFPADRFSGKGKSPYQYGAIPGVSEFDPLFFEISPREAESMDPRQRLLLQESWKALEDAGYGSSQIQKSKIGMFVGVEEGDYRLLLKEKSSITSNHNAVLSARLAYFLNLSGPNMAINTACSSGLVAVHQACQSIRQQECDTALAAGVNLLLTPQMFQGMSEAGMLSEDGKCFAFDKRANGMVPAEAVAVVVLKRLSQAKADKDPIYAVIKGSGINYDGKTNGITAPSGASQTKLLKSVYDQYQINPEDLEYIVTHGTGTKLGDPIEVNALYDAFKDYTKKQGYCALTSTKTNFGHALAASGLVSLISLVQAFRHETIPASLHFQKENEYIQWSGSPFYVNKESKAWPEKEEKRRMGGVSAFGMSGTNVHMVLESYPENRMEMKKTSPCYLLAFSAKTQESLQEKCKEMIVCLEKEKAKSLGEISFTLLEGRQHFAHRCAVVVQDKEDGIYVLQQMGSKEKLPNLFKGIVARDFTGQKAIEEYGQELLAQSFSQADTNRYKEILHALADLYCQGYDLAWRQLYGEEKPNRLHLPGYPFAKESYWVPEVESSLNNRTKLESVTVIHPLLHQNTSDFSEQRFSSSFTGEEFFLKDHIVKGQRILPGVAHLEMAWAAAQQTAGALMEEKTGMRLKDIIWAQPIVVGEEAAQVHIGLFPKENGEISYEIYSQMKDNVKEAVIHNQGSIALVNYMEERKVLDLKALQAECSQGILSAAQCYKRLKAAGMEYDTRYQGIESVYLGVDQVLTKLVIPSSILDTQEQFNLHPCLLDSAMQVIGLQMTVEHCRPAAIIALEELAIIGQCISAPWVRICRDRKSERFDMDFCDDQGTVYMQMKGLEIQVYTEEMNMIPSEKNSQYPKIHNSQYPVAQGRRAEMKGFTLEQCIDWDLKEQVSQLLKIPRDKLDREENLAEFGFDSISLSEFAGIITNHYSIEFTPALFFGYSTLKNLTQYFLTEYQDVMQLHYREAVMEEGRQVVQAVPAVTLISKRQTSIQSRFITKPASQEIQEQEPIAIIGMSGRFPEARTIDEMWQILAAGKDVIQDFPADRFSGKGKSPYQYGAIPGVSEFDPLFFEISPREAESMDPRQRLLLQESWKALEDAGYGSSQIQKSKIGMFVGVEEGDYRLLLKEKSSITSNHNAVLSARLAYFLNLSGPNMAINTACSSGLVAVHQACQSIRQQECDTALAAGVNLLLTPQMFQGMSEAGMLSEDGKCFAFDKRANGMVPAEAVAVVVLKRLSQAKADKDPIYAVIKGSGINYDGKTNGITAPSGASQTKLLKSVYDQYQINPEDLEYIVTHGTGTKLGDPIEVNALYDAFKDYTKKQGYCALTSTKTNFGHALAASGLVSLISLVQAFRHETIPASLHFQKENEYIQWSGSPFYVNKESKAWPEKEEKRRMGGVSAFGMSGTNVHMVLESYPENRMEMKKTSPCYLLAFSAKTQESLQEKCKEMIVCLEKEKAKSLGEISFTLLEGRQHFAHRCAVVVQDKEDGIYVLQQMGSKEKLPNLFKGIVARDFTGQKAIEEYGQELLAQSFSQADTNRYKEILHALADLYCQGYDLAWRQLYGEEKPNRLHLPGYPFAKESYWVPEVESSLNNRTKLESVTVIHPLLHQNTSDFSEQRFSSSFTGEEFFLKDHIVKGQRILPGVAYLEMARAAVQQAAGRSGKENIGIQIKNVVWSRPIGVGEEAVQVHIGLFPEENGEIAYEIYSHLDESLEEAVVHSQGNILLRPACEVKSLPIEQIRKQCSREILSSSQCYEQLRTMGLEYGPGHQGIETLYIGDNQVLAKLLLPAFLLDTQDSFILHPSMMDSALQASMGLMIGSGSLKPALPFALQELEVMAACTPSMWAVVRYSPGSKGEDKVQKLDIALCNEEGTLCVRMKGFSARILEGEIDSGANIDMLLYQHGWKEKCIDQTATVSHIDQHMVILCEPDQGIQDSTAMNMNGVRCIALQRKGGNIAVRFQGYAYEILEEIRAILKEKTNSKALIQIVIFSNEQMPFFGFSGLLKTAHLENARLIGQIIEVEPEDSAQSIREKLIENSHQLFDSHIRYQDGKRWVTEWKEIEDTQDTVKIPWKDQGVYLITGGSGGLGLIFAQDIARQAKSATIILTGRSAFTQEMQTKWQGIVTLGARVEYRQADVTDQQVVSRLVEKIQEEFGGLHGILHCAGVIRDNFILKKTQEEMREVLSPKVLGLVNLDQATKDMKLDFFILFSSIAGSLGNAGQADYAAANAFMDAYAEYRNDLAARQQRQGKTLSMNWPLWQEGGMGVDEITEKIMMQNMGMIALQTANGIQALYQSIGAGENQVMVMVGKADQFRMALEQNHPDERGEHSSVYAAAGDKIINQDLYQKLFDEIAAGVLSEEEFSTLMKV</sequence>
<dbReference type="InterPro" id="IPR014031">
    <property type="entry name" value="Ketoacyl_synth_C"/>
</dbReference>
<dbReference type="SMART" id="SM00825">
    <property type="entry name" value="PKS_KS"/>
    <property type="match status" value="3"/>
</dbReference>
<accession>A0A0C5PUC2</accession>
<dbReference type="Pfam" id="PF00668">
    <property type="entry name" value="Condensation"/>
    <property type="match status" value="1"/>
</dbReference>
<dbReference type="InterPro" id="IPR014030">
    <property type="entry name" value="Ketoacyl_synth_N"/>
</dbReference>
<dbReference type="GO" id="GO:0031177">
    <property type="term" value="F:phosphopantetheine binding"/>
    <property type="evidence" value="ECO:0007669"/>
    <property type="project" value="InterPro"/>
</dbReference>
<evidence type="ECO:0000256" key="8">
    <source>
        <dbReference type="ARBA" id="ARBA00022553"/>
    </source>
</evidence>
<dbReference type="InterPro" id="IPR049551">
    <property type="entry name" value="PKS_DH_C"/>
</dbReference>
<dbReference type="InterPro" id="IPR018201">
    <property type="entry name" value="Ketoacyl_synth_AS"/>
</dbReference>
<dbReference type="SMART" id="SM00822">
    <property type="entry name" value="PKS_KR"/>
    <property type="match status" value="2"/>
</dbReference>
<dbReference type="InterPro" id="IPR009081">
    <property type="entry name" value="PP-bd_ACP"/>
</dbReference>
<dbReference type="GO" id="GO:0005886">
    <property type="term" value="C:plasma membrane"/>
    <property type="evidence" value="ECO:0007669"/>
    <property type="project" value="TreeGrafter"/>
</dbReference>
<dbReference type="Pfam" id="PF00109">
    <property type="entry name" value="ketoacyl-synt"/>
    <property type="match status" value="3"/>
</dbReference>
<dbReference type="CDD" id="cd12116">
    <property type="entry name" value="A_NRPS_Ta1_like"/>
    <property type="match status" value="1"/>
</dbReference>
<feature type="domain" description="PKS/mFAS DH" evidence="15">
    <location>
        <begin position="4315"/>
        <end position="4602"/>
    </location>
</feature>
<dbReference type="CDD" id="cd08953">
    <property type="entry name" value="KR_2_SDR_x"/>
    <property type="match status" value="2"/>
</dbReference>
<dbReference type="Gene3D" id="3.10.129.110">
    <property type="entry name" value="Polyketide synthase dehydratase"/>
    <property type="match status" value="3"/>
</dbReference>
<dbReference type="PANTHER" id="PTHR43775">
    <property type="entry name" value="FATTY ACID SYNTHASE"/>
    <property type="match status" value="1"/>
</dbReference>
<feature type="domain" description="Ketosynthase family 3 (KS3)" evidence="14">
    <location>
        <begin position="2678"/>
        <end position="3086"/>
    </location>
</feature>
<feature type="domain" description="Ketosynthase family 3 (KS3)" evidence="14">
    <location>
        <begin position="3717"/>
        <end position="4125"/>
    </location>
</feature>
<evidence type="ECO:0000313" key="17">
    <source>
        <dbReference type="Proteomes" id="UP000005361"/>
    </source>
</evidence>
<dbReference type="Gene3D" id="3.40.50.980">
    <property type="match status" value="2"/>
</dbReference>
<dbReference type="CDD" id="cd20484">
    <property type="entry name" value="C_PKS-NRPS_PksJ-like"/>
    <property type="match status" value="1"/>
</dbReference>
<dbReference type="Pfam" id="PF21089">
    <property type="entry name" value="PKS_DH_N"/>
    <property type="match status" value="3"/>
</dbReference>
<dbReference type="Pfam" id="PF22336">
    <property type="entry name" value="RhiE-like_linker"/>
    <property type="match status" value="1"/>
</dbReference>
<keyword evidence="8" id="KW-0597">Phosphoprotein</keyword>
<dbReference type="InterPro" id="IPR057326">
    <property type="entry name" value="KR_dom"/>
</dbReference>
<dbReference type="SMART" id="SM00823">
    <property type="entry name" value="PKS_PP"/>
    <property type="match status" value="3"/>
</dbReference>
<dbReference type="InterPro" id="IPR020806">
    <property type="entry name" value="PKS_PP-bd"/>
</dbReference>
<dbReference type="CDD" id="cd00833">
    <property type="entry name" value="PKS"/>
    <property type="match status" value="3"/>
</dbReference>
<protein>
    <submittedName>
        <fullName evidence="16">Amino acid adenylation domain protein</fullName>
        <ecNumber evidence="16">2.3.1.94</ecNumber>
        <ecNumber evidence="16">5.1.1.13</ecNumber>
    </submittedName>
</protein>
<feature type="domain" description="Carrier" evidence="13">
    <location>
        <begin position="999"/>
        <end position="1074"/>
    </location>
</feature>
<feature type="active site" description="Proton acceptor; for dehydratase activity" evidence="11">
    <location>
        <position position="4344"/>
    </location>
</feature>
<gene>
    <name evidence="16" type="ORF">JBW_00861</name>
</gene>
<feature type="region of interest" description="C-terminal hotdog fold" evidence="11">
    <location>
        <begin position="4455"/>
        <end position="4602"/>
    </location>
</feature>
<dbReference type="Pfam" id="PF13193">
    <property type="entry name" value="AMP-binding_C"/>
    <property type="match status" value="1"/>
</dbReference>
<evidence type="ECO:0000259" key="15">
    <source>
        <dbReference type="PROSITE" id="PS52019"/>
    </source>
</evidence>
<dbReference type="FunFam" id="3.40.50.12780:FF:000012">
    <property type="entry name" value="Non-ribosomal peptide synthetase"/>
    <property type="match status" value="1"/>
</dbReference>
<keyword evidence="16" id="KW-0413">Isomerase</keyword>
<dbReference type="GO" id="GO:0071770">
    <property type="term" value="P:DIM/DIP cell wall layer assembly"/>
    <property type="evidence" value="ECO:0007669"/>
    <property type="project" value="TreeGrafter"/>
</dbReference>
<dbReference type="Pfam" id="PF14765">
    <property type="entry name" value="PS-DH"/>
    <property type="match status" value="3"/>
</dbReference>
<dbReference type="InterPro" id="IPR020845">
    <property type="entry name" value="AMP-binding_CS"/>
</dbReference>
<feature type="region of interest" description="Disordered" evidence="12">
    <location>
        <begin position="1082"/>
        <end position="1107"/>
    </location>
</feature>
<evidence type="ECO:0000256" key="7">
    <source>
        <dbReference type="ARBA" id="ARBA00022490"/>
    </source>
</evidence>
<evidence type="ECO:0000256" key="9">
    <source>
        <dbReference type="ARBA" id="ARBA00022679"/>
    </source>
</evidence>
<dbReference type="Gene3D" id="1.10.1240.100">
    <property type="match status" value="3"/>
</dbReference>
<feature type="active site" description="Proton donor; for dehydratase activity" evidence="11">
    <location>
        <position position="3479"/>
    </location>
</feature>
<dbReference type="InterPro" id="IPR036291">
    <property type="entry name" value="NAD(P)-bd_dom_sf"/>
</dbReference>
<dbReference type="InterPro" id="IPR013968">
    <property type="entry name" value="PKS_KR"/>
</dbReference>
<dbReference type="PROSITE" id="PS52004">
    <property type="entry name" value="KS3_2"/>
    <property type="match status" value="3"/>
</dbReference>
<evidence type="ECO:0000259" key="14">
    <source>
        <dbReference type="PROSITE" id="PS52004"/>
    </source>
</evidence>
<dbReference type="KEGG" id="pft:JBW_00861"/>
<feature type="region of interest" description="C-terminal hotdog fold" evidence="11">
    <location>
        <begin position="1893"/>
        <end position="2040"/>
    </location>
</feature>
<dbReference type="SUPFAM" id="SSF56801">
    <property type="entry name" value="Acetyl-CoA synthetase-like"/>
    <property type="match status" value="1"/>
</dbReference>
<dbReference type="SUPFAM" id="SSF51735">
    <property type="entry name" value="NAD(P)-binding Rossmann-fold domains"/>
    <property type="match status" value="2"/>
</dbReference>
<dbReference type="Gene3D" id="2.30.38.10">
    <property type="entry name" value="Luciferase, Domain 3"/>
    <property type="match status" value="1"/>
</dbReference>
<dbReference type="PROSITE" id="PS50075">
    <property type="entry name" value="CARRIER"/>
    <property type="match status" value="3"/>
</dbReference>
<organism evidence="16 17">
    <name type="scientific">Pelosinus fermentans JBW45</name>
    <dbReference type="NCBI Taxonomy" id="1192197"/>
    <lineage>
        <taxon>Bacteria</taxon>
        <taxon>Bacillati</taxon>
        <taxon>Bacillota</taxon>
        <taxon>Negativicutes</taxon>
        <taxon>Selenomonadales</taxon>
        <taxon>Sporomusaceae</taxon>
        <taxon>Pelosinus</taxon>
    </lineage>
</organism>
<dbReference type="GO" id="GO:0006633">
    <property type="term" value="P:fatty acid biosynthetic process"/>
    <property type="evidence" value="ECO:0007669"/>
    <property type="project" value="InterPro"/>
</dbReference>
<feature type="active site" description="Proton donor; for dehydratase activity" evidence="11">
    <location>
        <position position="4517"/>
    </location>
</feature>
<dbReference type="GO" id="GO:0004315">
    <property type="term" value="F:3-oxoacyl-[acyl-carrier-protein] synthase activity"/>
    <property type="evidence" value="ECO:0007669"/>
    <property type="project" value="InterPro"/>
</dbReference>
<dbReference type="InterPro" id="IPR001242">
    <property type="entry name" value="Condensation_dom"/>
</dbReference>
<dbReference type="NCBIfam" id="TIGR01733">
    <property type="entry name" value="AA-adenyl-dom"/>
    <property type="match status" value="1"/>
</dbReference>
<dbReference type="InterPro" id="IPR006162">
    <property type="entry name" value="Ppantetheine_attach_site"/>
</dbReference>
<dbReference type="InterPro" id="IPR042104">
    <property type="entry name" value="PKS_dehydratase_sf"/>
</dbReference>
<dbReference type="Gene3D" id="3.30.559.10">
    <property type="entry name" value="Chloramphenicol acetyltransferase-like domain"/>
    <property type="match status" value="1"/>
</dbReference>
<dbReference type="InterPro" id="IPR023213">
    <property type="entry name" value="CAT-like_dom_sf"/>
</dbReference>
<feature type="domain" description="PKS/mFAS DH" evidence="15">
    <location>
        <begin position="3276"/>
        <end position="3557"/>
    </location>
</feature>
<evidence type="ECO:0000256" key="11">
    <source>
        <dbReference type="PROSITE-ProRule" id="PRU01363"/>
    </source>
</evidence>
<evidence type="ECO:0000313" key="16">
    <source>
        <dbReference type="EMBL" id="AJQ26213.1"/>
    </source>
</evidence>
<dbReference type="InterPro" id="IPR025110">
    <property type="entry name" value="AMP-bd_C"/>
</dbReference>
<dbReference type="Gene3D" id="3.30.300.30">
    <property type="match status" value="1"/>
</dbReference>
<feature type="active site" description="Proton donor; for dehydratase activity" evidence="11">
    <location>
        <position position="1955"/>
    </location>
</feature>
<dbReference type="HOGENOM" id="CLU_223313_0_0_9"/>
<comment type="subcellular location">
    <subcellularLocation>
        <location evidence="3">Cytoplasm</location>
    </subcellularLocation>
</comment>
<dbReference type="Gene3D" id="3.40.47.10">
    <property type="match status" value="3"/>
</dbReference>
<reference evidence="17" key="2">
    <citation type="submission" date="2015-02" db="EMBL/GenBank/DDBJ databases">
        <title>Complete Genome Sequence of Pelosinus fermentans JBW45.</title>
        <authorList>
            <person name="De Leon K.B."/>
            <person name="Utturkar S.M."/>
            <person name="Camilleri L.B."/>
            <person name="Arkin A.P."/>
            <person name="Fields M.W."/>
            <person name="Brown S.D."/>
            <person name="Wall J.D."/>
        </authorList>
    </citation>
    <scope>NUCLEOTIDE SEQUENCE [LARGE SCALE GENOMIC DNA]</scope>
    <source>
        <strain evidence="17">JBW45</strain>
    </source>
</reference>
<dbReference type="Proteomes" id="UP000005361">
    <property type="component" value="Chromosome"/>
</dbReference>
<feature type="region of interest" description="N-terminal hotdog fold" evidence="11">
    <location>
        <begin position="4315"/>
        <end position="4441"/>
    </location>
</feature>
<evidence type="ECO:0000256" key="4">
    <source>
        <dbReference type="ARBA" id="ARBA00004789"/>
    </source>
</evidence>
<dbReference type="STRING" id="1192197.JBW_00861"/>
<dbReference type="PROSITE" id="PS00012">
    <property type="entry name" value="PHOSPHOPANTETHEINE"/>
    <property type="match status" value="1"/>
</dbReference>
<feature type="domain" description="Carrier" evidence="13">
    <location>
        <begin position="3588"/>
        <end position="3665"/>
    </location>
</feature>
<keyword evidence="6" id="KW-0596">Phosphopantetheine</keyword>
<comment type="function">
    <text evidence="2">Involved in some intermediate steps for the synthesis of the antibiotic polyketide bacillaene which is involved in secondary metabolism.</text>
</comment>
<dbReference type="InterPro" id="IPR049552">
    <property type="entry name" value="PKS_DH_N"/>
</dbReference>
<dbReference type="OrthoDB" id="2460252at2"/>
<keyword evidence="9 16" id="KW-0808">Transferase</keyword>
<dbReference type="PROSITE" id="PS52019">
    <property type="entry name" value="PKS_MFAS_DH"/>
    <property type="match status" value="3"/>
</dbReference>
<dbReference type="RefSeq" id="WP_045820597.1">
    <property type="nucleotide sequence ID" value="NZ_CP010978.1"/>
</dbReference>
<dbReference type="UniPathway" id="UPA01003"/>
<proteinExistence type="inferred from homology"/>
<evidence type="ECO:0000256" key="3">
    <source>
        <dbReference type="ARBA" id="ARBA00004496"/>
    </source>
</evidence>
<dbReference type="InterPro" id="IPR050091">
    <property type="entry name" value="PKS_NRPS_Biosynth_Enz"/>
</dbReference>
<dbReference type="EMBL" id="CP010978">
    <property type="protein sequence ID" value="AJQ26213.1"/>
    <property type="molecule type" value="Genomic_DNA"/>
</dbReference>
<evidence type="ECO:0000256" key="6">
    <source>
        <dbReference type="ARBA" id="ARBA00022450"/>
    </source>
</evidence>
<dbReference type="GO" id="GO:0004312">
    <property type="term" value="F:fatty acid synthase activity"/>
    <property type="evidence" value="ECO:0007669"/>
    <property type="project" value="TreeGrafter"/>
</dbReference>
<dbReference type="SMART" id="SM00826">
    <property type="entry name" value="PKS_DH"/>
    <property type="match status" value="3"/>
</dbReference>
<dbReference type="InterPro" id="IPR020841">
    <property type="entry name" value="PKS_Beta-ketoAc_synthase_dom"/>
</dbReference>
<dbReference type="GO" id="GO:0047689">
    <property type="term" value="F:aspartate racemase activity"/>
    <property type="evidence" value="ECO:0007669"/>
    <property type="project" value="UniProtKB-EC"/>
</dbReference>
<dbReference type="GO" id="GO:0047879">
    <property type="term" value="F:erythronolide synthase activity"/>
    <property type="evidence" value="ECO:0007669"/>
    <property type="project" value="UniProtKB-EC"/>
</dbReference>
<feature type="domain" description="Ketosynthase family 3 (KS3)" evidence="14">
    <location>
        <begin position="1114"/>
        <end position="1543"/>
    </location>
</feature>
<evidence type="ECO:0000256" key="12">
    <source>
        <dbReference type="SAM" id="MobiDB-lite"/>
    </source>
</evidence>
<dbReference type="SUPFAM" id="SSF52777">
    <property type="entry name" value="CoA-dependent acyltransferases"/>
    <property type="match status" value="2"/>
</dbReference>
<dbReference type="PROSITE" id="PS00606">
    <property type="entry name" value="KS3_1"/>
    <property type="match status" value="2"/>
</dbReference>
<dbReference type="FunFam" id="3.40.50.980:FF:000001">
    <property type="entry name" value="Non-ribosomal peptide synthetase"/>
    <property type="match status" value="1"/>
</dbReference>
<feature type="domain" description="PKS/mFAS DH" evidence="15">
    <location>
        <begin position="1752"/>
        <end position="2040"/>
    </location>
</feature>
<dbReference type="Gene3D" id="3.30.559.30">
    <property type="entry name" value="Nonribosomal peptide synthetase, condensation domain"/>
    <property type="match status" value="1"/>
</dbReference>
<dbReference type="GO" id="GO:0043041">
    <property type="term" value="P:amino acid activation for nonribosomal peptide biosynthetic process"/>
    <property type="evidence" value="ECO:0007669"/>
    <property type="project" value="UniProtKB-ARBA"/>
</dbReference>
<dbReference type="InterPro" id="IPR016039">
    <property type="entry name" value="Thiolase-like"/>
</dbReference>
<dbReference type="InterPro" id="IPR045851">
    <property type="entry name" value="AMP-bd_C_sf"/>
</dbReference>
<dbReference type="EC" id="2.3.1.94" evidence="16"/>
<dbReference type="Gene3D" id="3.40.50.720">
    <property type="entry name" value="NAD(P)-binding Rossmann-like Domain"/>
    <property type="match status" value="2"/>
</dbReference>
<dbReference type="FunFam" id="3.30.300.30:FF:000010">
    <property type="entry name" value="Enterobactin synthetase component F"/>
    <property type="match status" value="1"/>
</dbReference>
<dbReference type="InterPro" id="IPR020807">
    <property type="entry name" value="PKS_DH"/>
</dbReference>
<keyword evidence="7" id="KW-0963">Cytoplasm</keyword>
<dbReference type="InterPro" id="IPR010071">
    <property type="entry name" value="AA_adenyl_dom"/>
</dbReference>
<dbReference type="FunFam" id="2.30.38.10:FF:000001">
    <property type="entry name" value="Non-ribosomal peptide synthetase PvdI"/>
    <property type="match status" value="1"/>
</dbReference>
<evidence type="ECO:0000259" key="13">
    <source>
        <dbReference type="PROSITE" id="PS50075"/>
    </source>
</evidence>
<keyword evidence="10" id="KW-0677">Repeat</keyword>
<dbReference type="InterPro" id="IPR054514">
    <property type="entry name" value="RhiE-like_linker"/>
</dbReference>
<name>A0A0C5PUC2_9FIRM</name>
<feature type="region of interest" description="N-terminal hotdog fold" evidence="11">
    <location>
        <begin position="3276"/>
        <end position="3402"/>
    </location>
</feature>
<feature type="active site" description="Proton acceptor; for dehydratase activity" evidence="11">
    <location>
        <position position="3305"/>
    </location>
</feature>
<dbReference type="Gene3D" id="1.10.1200.10">
    <property type="entry name" value="ACP-like"/>
    <property type="match status" value="3"/>
</dbReference>
<dbReference type="GO" id="GO:0044550">
    <property type="term" value="P:secondary metabolite biosynthetic process"/>
    <property type="evidence" value="ECO:0007669"/>
    <property type="project" value="UniProtKB-ARBA"/>
</dbReference>
<dbReference type="EC" id="5.1.1.13" evidence="16"/>
<dbReference type="InterPro" id="IPR036736">
    <property type="entry name" value="ACP-like_sf"/>
</dbReference>
<reference evidence="16 17" key="1">
    <citation type="journal article" date="2015" name="Genome Announc.">
        <title>Complete Genome Sequence of Pelosinus fermentans JBW45, a Member of a Remarkably Competitive Group of Negativicutes in the Firmicutes Phylum.</title>
        <authorList>
            <person name="De Leon K.B."/>
            <person name="Utturkar S.M."/>
            <person name="Camilleri L.B."/>
            <person name="Elias D.A."/>
            <person name="Arkin A.P."/>
            <person name="Fields M.W."/>
            <person name="Brown S.D."/>
            <person name="Wall J.D."/>
        </authorList>
    </citation>
    <scope>NUCLEOTIDE SEQUENCE [LARGE SCALE GENOMIC DNA]</scope>
    <source>
        <strain evidence="16 17">JBW45</strain>
    </source>
</reference>
<dbReference type="InterPro" id="IPR000873">
    <property type="entry name" value="AMP-dep_synth/lig_dom"/>
</dbReference>
<feature type="active site" description="Proton acceptor; for dehydratase activity" evidence="11">
    <location>
        <position position="1781"/>
    </location>
</feature>
<evidence type="ECO:0000256" key="10">
    <source>
        <dbReference type="ARBA" id="ARBA00022737"/>
    </source>
</evidence>
<dbReference type="GO" id="GO:0005737">
    <property type="term" value="C:cytoplasm"/>
    <property type="evidence" value="ECO:0007669"/>
    <property type="project" value="UniProtKB-SubCell"/>
</dbReference>
<dbReference type="Pfam" id="PF08659">
    <property type="entry name" value="KR"/>
    <property type="match status" value="2"/>
</dbReference>
<dbReference type="Pfam" id="PF00550">
    <property type="entry name" value="PP-binding"/>
    <property type="match status" value="3"/>
</dbReference>
<dbReference type="InterPro" id="IPR049900">
    <property type="entry name" value="PKS_mFAS_DH"/>
</dbReference>
<feature type="domain" description="Carrier" evidence="13">
    <location>
        <begin position="2553"/>
        <end position="2630"/>
    </location>
</feature>
<comment type="cofactor">
    <cofactor evidence="1">
        <name>pantetheine 4'-phosphate</name>
        <dbReference type="ChEBI" id="CHEBI:47942"/>
    </cofactor>
</comment>
<dbReference type="Pfam" id="PF22621">
    <property type="entry name" value="CurL-like_PKS_C"/>
    <property type="match status" value="2"/>
</dbReference>